<evidence type="ECO:0000256" key="1">
    <source>
        <dbReference type="ARBA" id="ARBA00008909"/>
    </source>
</evidence>
<evidence type="ECO:0000256" key="2">
    <source>
        <dbReference type="ARBA" id="ARBA00022705"/>
    </source>
</evidence>
<dbReference type="GO" id="GO:0006260">
    <property type="term" value="P:DNA replication"/>
    <property type="evidence" value="ECO:0007669"/>
    <property type="project" value="UniProtKB-KW"/>
</dbReference>
<keyword evidence="2" id="KW-0235">DNA replication</keyword>
<dbReference type="Pfam" id="PF01446">
    <property type="entry name" value="Rep_1"/>
    <property type="match status" value="1"/>
</dbReference>
<feature type="region of interest" description="Disordered" evidence="3">
    <location>
        <begin position="1"/>
        <end position="35"/>
    </location>
</feature>
<organism evidence="4">
    <name type="scientific">Planktothrix agardhii</name>
    <name type="common">Oscillatoria agardhii</name>
    <dbReference type="NCBI Taxonomy" id="1160"/>
    <lineage>
        <taxon>Bacteria</taxon>
        <taxon>Bacillati</taxon>
        <taxon>Cyanobacteriota</taxon>
        <taxon>Cyanophyceae</taxon>
        <taxon>Oscillatoriophycideae</taxon>
        <taxon>Oscillatoriales</taxon>
        <taxon>Microcoleaceae</taxon>
        <taxon>Planktothrix</taxon>
    </lineage>
</organism>
<accession>A0A1J1JLI6</accession>
<gene>
    <name evidence="4" type="ORF">PLAM_p0003</name>
</gene>
<dbReference type="InterPro" id="IPR000989">
    <property type="entry name" value="Rep"/>
</dbReference>
<reference evidence="4" key="1">
    <citation type="submission" date="2015-09" db="EMBL/GenBank/DDBJ databases">
        <authorList>
            <person name="Jackson K.R."/>
            <person name="Lunt B.L."/>
            <person name="Fisher J.N.B."/>
            <person name="Gardner A.V."/>
            <person name="Bailey M.E."/>
            <person name="Deus L.M."/>
            <person name="Earl A.S."/>
            <person name="Gibby P.D."/>
            <person name="Hartmann K.A."/>
            <person name="Liu J.E."/>
            <person name="Manci A.M."/>
            <person name="Nielsen D.A."/>
            <person name="Solomon M.B."/>
            <person name="Breakwell D.P."/>
            <person name="Burnett S.H."/>
            <person name="Grose J.H."/>
        </authorList>
    </citation>
    <scope>NUCLEOTIDE SEQUENCE</scope>
    <source>
        <strain evidence="4">7805</strain>
        <plasmid evidence="4">PLAM_p</plasmid>
    </source>
</reference>
<dbReference type="RefSeq" id="WP_176455562.1">
    <property type="nucleotide sequence ID" value="NZ_JBMLSA010000299.1"/>
</dbReference>
<proteinExistence type="inferred from homology"/>
<evidence type="ECO:0000256" key="3">
    <source>
        <dbReference type="SAM" id="MobiDB-lite"/>
    </source>
</evidence>
<name>A0A1J1JLI6_PLAAG</name>
<dbReference type="AlphaFoldDB" id="A0A1J1JLI6"/>
<geneLocation type="plasmid" evidence="4">
    <name>PLAM_p</name>
</geneLocation>
<keyword evidence="4" id="KW-0614">Plasmid</keyword>
<sequence length="318" mass="37586">MSDNKKSDVSKSVTNSIADESPSLSSFSEKDKPWDKHRANTDKVERFYINSEFEEYVNRIHFCSEFLDFRLVPADEGELKLKLYSARFCRVRHCPVCQWRRSLMWKAKAYKVIPEIEKQYPKHRWLFLTLTVKNCPITELRETLDWMHQGFKRLTKLKVFPALGWLKSIEVTRGTRGDAHPHFHCLLLVPLSYFSHGYLSQKTWCELWQKCLRIDYNPVLDVQAVKQGHSPMSLIPELLKYCTKESDLVADREWFLELTRQMHKMRAIATGGILKDYLRELENEPEDLIGHDEENAEPDEGHLYFGWKRGVKKYKLID</sequence>
<protein>
    <submittedName>
        <fullName evidence="4">Rep_1 protein</fullName>
    </submittedName>
</protein>
<dbReference type="GO" id="GO:0003677">
    <property type="term" value="F:DNA binding"/>
    <property type="evidence" value="ECO:0007669"/>
    <property type="project" value="InterPro"/>
</dbReference>
<comment type="similarity">
    <text evidence="1">Belongs to the Gram-positive plasmids replication protein type 1 family.</text>
</comment>
<dbReference type="EMBL" id="LO018306">
    <property type="protein sequence ID" value="CUM62448.1"/>
    <property type="molecule type" value="Genomic_DNA"/>
</dbReference>
<evidence type="ECO:0000313" key="4">
    <source>
        <dbReference type="EMBL" id="CUM62448.1"/>
    </source>
</evidence>